<organism evidence="3 4">
    <name type="scientific">Ancylobacter dichloromethanicus</name>
    <dbReference type="NCBI Taxonomy" id="518825"/>
    <lineage>
        <taxon>Bacteria</taxon>
        <taxon>Pseudomonadati</taxon>
        <taxon>Pseudomonadota</taxon>
        <taxon>Alphaproteobacteria</taxon>
        <taxon>Hyphomicrobiales</taxon>
        <taxon>Xanthobacteraceae</taxon>
        <taxon>Ancylobacter</taxon>
    </lineage>
</organism>
<keyword evidence="1" id="KW-0472">Membrane</keyword>
<dbReference type="Proteomes" id="UP001143370">
    <property type="component" value="Unassembled WGS sequence"/>
</dbReference>
<feature type="transmembrane region" description="Helical" evidence="1">
    <location>
        <begin position="76"/>
        <end position="95"/>
    </location>
</feature>
<dbReference type="Gene3D" id="2.40.50.1020">
    <property type="entry name" value="LytTr DNA-binding domain"/>
    <property type="match status" value="1"/>
</dbReference>
<dbReference type="PROSITE" id="PS50930">
    <property type="entry name" value="HTH_LYTTR"/>
    <property type="match status" value="1"/>
</dbReference>
<comment type="caution">
    <text evidence="3">The sequence shown here is derived from an EMBL/GenBank/DDBJ whole genome shotgun (WGS) entry which is preliminary data.</text>
</comment>
<reference evidence="3" key="1">
    <citation type="journal article" date="2014" name="Int. J. Syst. Evol. Microbiol.">
        <title>Complete genome sequence of Corynebacterium casei LMG S-19264T (=DSM 44701T), isolated from a smear-ripened cheese.</title>
        <authorList>
            <consortium name="US DOE Joint Genome Institute (JGI-PGF)"/>
            <person name="Walter F."/>
            <person name="Albersmeier A."/>
            <person name="Kalinowski J."/>
            <person name="Ruckert C."/>
        </authorList>
    </citation>
    <scope>NUCLEOTIDE SEQUENCE</scope>
    <source>
        <strain evidence="3">VKM B-2484</strain>
    </source>
</reference>
<keyword evidence="1" id="KW-1133">Transmembrane helix</keyword>
<protein>
    <recommendedName>
        <fullName evidence="2">HTH LytTR-type domain-containing protein</fullName>
    </recommendedName>
</protein>
<accession>A0A9W6J971</accession>
<feature type="domain" description="HTH LytTR-type" evidence="2">
    <location>
        <begin position="190"/>
        <end position="274"/>
    </location>
</feature>
<feature type="transmembrane region" description="Helical" evidence="1">
    <location>
        <begin position="40"/>
        <end position="64"/>
    </location>
</feature>
<reference evidence="3" key="2">
    <citation type="submission" date="2023-01" db="EMBL/GenBank/DDBJ databases">
        <authorList>
            <person name="Sun Q."/>
            <person name="Evtushenko L."/>
        </authorList>
    </citation>
    <scope>NUCLEOTIDE SEQUENCE</scope>
    <source>
        <strain evidence="3">VKM B-2484</strain>
    </source>
</reference>
<evidence type="ECO:0000259" key="2">
    <source>
        <dbReference type="PROSITE" id="PS50930"/>
    </source>
</evidence>
<sequence length="286" mass="30862">MEGGWLRRRAAEFSLSLALGPAFAWLSPFGLEEPAFFARVGFWTGVTTCWFVVVALTEVWLAWLGRGRVINPRTRYALLIGLAALPMVAIAGGAIELLKGWQPSVPEVTELYLQVVVLGSLTLFLAREILPGLLRPQDGAAYPADRRPPAPALPETALPETALPALTSPVHGAALMVRLPAGIRGPLVCLEMQDHYVRVHTERGAALVLMRLRDAIAETAPAAGRQVHRSWWVADRAVERCARTGRAGTVRLTNGLAVPVSQRYLREVEAAYGADAREPAGVPASG</sequence>
<gene>
    <name evidence="3" type="ORF">GCM10017643_28280</name>
</gene>
<dbReference type="InterPro" id="IPR007492">
    <property type="entry name" value="LytTR_DNA-bd_dom"/>
</dbReference>
<proteinExistence type="predicted"/>
<evidence type="ECO:0000313" key="4">
    <source>
        <dbReference type="Proteomes" id="UP001143370"/>
    </source>
</evidence>
<dbReference type="EMBL" id="BSFJ01000018">
    <property type="protein sequence ID" value="GLK72712.1"/>
    <property type="molecule type" value="Genomic_DNA"/>
</dbReference>
<dbReference type="SMART" id="SM00850">
    <property type="entry name" value="LytTR"/>
    <property type="match status" value="1"/>
</dbReference>
<dbReference type="Pfam" id="PF04397">
    <property type="entry name" value="LytTR"/>
    <property type="match status" value="1"/>
</dbReference>
<evidence type="ECO:0000256" key="1">
    <source>
        <dbReference type="SAM" id="Phobius"/>
    </source>
</evidence>
<dbReference type="GO" id="GO:0003677">
    <property type="term" value="F:DNA binding"/>
    <property type="evidence" value="ECO:0007669"/>
    <property type="project" value="InterPro"/>
</dbReference>
<name>A0A9W6J971_9HYPH</name>
<keyword evidence="1" id="KW-0812">Transmembrane</keyword>
<evidence type="ECO:0000313" key="3">
    <source>
        <dbReference type="EMBL" id="GLK72712.1"/>
    </source>
</evidence>
<keyword evidence="4" id="KW-1185">Reference proteome</keyword>
<dbReference type="AlphaFoldDB" id="A0A9W6J971"/>